<comment type="caution">
    <text evidence="1">The sequence shown here is derived from an EMBL/GenBank/DDBJ whole genome shotgun (WGS) entry which is preliminary data.</text>
</comment>
<accession>A0AAV5WC32</accession>
<protein>
    <submittedName>
        <fullName evidence="1">Uncharacterized protein</fullName>
    </submittedName>
</protein>
<feature type="non-terminal residue" evidence="1">
    <location>
        <position position="142"/>
    </location>
</feature>
<dbReference type="Proteomes" id="UP001432322">
    <property type="component" value="Unassembled WGS sequence"/>
</dbReference>
<reference evidence="1" key="1">
    <citation type="submission" date="2023-10" db="EMBL/GenBank/DDBJ databases">
        <title>Genome assembly of Pristionchus species.</title>
        <authorList>
            <person name="Yoshida K."/>
            <person name="Sommer R.J."/>
        </authorList>
    </citation>
    <scope>NUCLEOTIDE SEQUENCE</scope>
    <source>
        <strain evidence="1">RS5133</strain>
    </source>
</reference>
<feature type="non-terminal residue" evidence="1">
    <location>
        <position position="1"/>
    </location>
</feature>
<dbReference type="AlphaFoldDB" id="A0AAV5WC32"/>
<sequence>TEGLVDGKICLDNEHRSSSNLHLLEDVSSSSVQDTVDSSNGLFRALNLDEVHRLKKTRLGSEHGCIHDTASSGNDLSTSTMNGISVQSDVVNIEADSSHVLVTQHSLLGGPLESSNNGILDLIKVLYSLGYINQKVGSGSVR</sequence>
<evidence type="ECO:0000313" key="2">
    <source>
        <dbReference type="Proteomes" id="UP001432322"/>
    </source>
</evidence>
<evidence type="ECO:0000313" key="1">
    <source>
        <dbReference type="EMBL" id="GMT28562.1"/>
    </source>
</evidence>
<proteinExistence type="predicted"/>
<gene>
    <name evidence="1" type="ORF">PFISCL1PPCAC_19859</name>
</gene>
<name>A0AAV5WC32_9BILA</name>
<dbReference type="EMBL" id="BTSY01000005">
    <property type="protein sequence ID" value="GMT28562.1"/>
    <property type="molecule type" value="Genomic_DNA"/>
</dbReference>
<organism evidence="1 2">
    <name type="scientific">Pristionchus fissidentatus</name>
    <dbReference type="NCBI Taxonomy" id="1538716"/>
    <lineage>
        <taxon>Eukaryota</taxon>
        <taxon>Metazoa</taxon>
        <taxon>Ecdysozoa</taxon>
        <taxon>Nematoda</taxon>
        <taxon>Chromadorea</taxon>
        <taxon>Rhabditida</taxon>
        <taxon>Rhabditina</taxon>
        <taxon>Diplogasteromorpha</taxon>
        <taxon>Diplogasteroidea</taxon>
        <taxon>Neodiplogasteridae</taxon>
        <taxon>Pristionchus</taxon>
    </lineage>
</organism>
<keyword evidence="2" id="KW-1185">Reference proteome</keyword>